<feature type="transmembrane region" description="Helical" evidence="1">
    <location>
        <begin position="94"/>
        <end position="122"/>
    </location>
</feature>
<reference evidence="2" key="1">
    <citation type="submission" date="2021-01" db="EMBL/GenBank/DDBJ databases">
        <authorList>
            <person name="Corre E."/>
            <person name="Pelletier E."/>
            <person name="Niang G."/>
            <person name="Scheremetjew M."/>
            <person name="Finn R."/>
            <person name="Kale V."/>
            <person name="Holt S."/>
            <person name="Cochrane G."/>
            <person name="Meng A."/>
            <person name="Brown T."/>
            <person name="Cohen L."/>
        </authorList>
    </citation>
    <scope>NUCLEOTIDE SEQUENCE</scope>
    <source>
        <strain evidence="2">Ras09</strain>
    </source>
</reference>
<organism evidence="2">
    <name type="scientific">Strombidium rassoulzadegani</name>
    <dbReference type="NCBI Taxonomy" id="1082188"/>
    <lineage>
        <taxon>Eukaryota</taxon>
        <taxon>Sar</taxon>
        <taxon>Alveolata</taxon>
        <taxon>Ciliophora</taxon>
        <taxon>Intramacronucleata</taxon>
        <taxon>Spirotrichea</taxon>
        <taxon>Oligotrichia</taxon>
        <taxon>Strombidiidae</taxon>
        <taxon>Strombidium</taxon>
    </lineage>
</organism>
<accession>A0A7S3CQ08</accession>
<sequence length="186" mass="22036">MKDSTMERDTSRDPKFLFCFSMKCAVIFFGVYILFDLLIECALAYFISQNEYLDEPYEIFYYVYIILLLPLFISATLFMLYFCERDGSYERNKLSLAVFLAFISSLLIFIWIVVYVCFIYQFEDVYIGFGERAEEGQEETNYSKISKTDYIVIFGSWSLVSATFYLISWLDTKDFVSRNHGYQTSR</sequence>
<feature type="transmembrane region" description="Helical" evidence="1">
    <location>
        <begin position="150"/>
        <end position="170"/>
    </location>
</feature>
<gene>
    <name evidence="2" type="ORF">SRAS04492_LOCUS5927</name>
</gene>
<keyword evidence="1" id="KW-1133">Transmembrane helix</keyword>
<name>A0A7S3CQ08_9SPIT</name>
<dbReference type="EMBL" id="HBIA01011687">
    <property type="protein sequence ID" value="CAE0234125.1"/>
    <property type="molecule type" value="Transcribed_RNA"/>
</dbReference>
<feature type="transmembrane region" description="Helical" evidence="1">
    <location>
        <begin position="59"/>
        <end position="82"/>
    </location>
</feature>
<keyword evidence="1" id="KW-0812">Transmembrane</keyword>
<protein>
    <submittedName>
        <fullName evidence="2">Uncharacterized protein</fullName>
    </submittedName>
</protein>
<evidence type="ECO:0000256" key="1">
    <source>
        <dbReference type="SAM" id="Phobius"/>
    </source>
</evidence>
<dbReference type="AlphaFoldDB" id="A0A7S3CQ08"/>
<feature type="transmembrane region" description="Helical" evidence="1">
    <location>
        <begin position="20"/>
        <end position="47"/>
    </location>
</feature>
<keyword evidence="1" id="KW-0472">Membrane</keyword>
<evidence type="ECO:0000313" key="2">
    <source>
        <dbReference type="EMBL" id="CAE0234125.1"/>
    </source>
</evidence>
<proteinExistence type="predicted"/>